<gene>
    <name evidence="3" type="ORF">SAMN05421748_109207</name>
</gene>
<dbReference type="RefSeq" id="WP_097322027.1">
    <property type="nucleotide sequence ID" value="NZ_OBDY01000009.1"/>
</dbReference>
<feature type="region of interest" description="Disordered" evidence="1">
    <location>
        <begin position="201"/>
        <end position="220"/>
    </location>
</feature>
<reference evidence="3 4" key="1">
    <citation type="submission" date="2017-09" db="EMBL/GenBank/DDBJ databases">
        <authorList>
            <person name="Ehlers B."/>
            <person name="Leendertz F.H."/>
        </authorList>
    </citation>
    <scope>NUCLEOTIDE SEQUENCE [LARGE SCALE GENOMIC DNA]</scope>
    <source>
        <strain evidence="3 4">CGMCC 4.6857</strain>
    </source>
</reference>
<sequence>MNHGERQLQDTLGTRERADAFTERQTLHRLNDRMREFIGRQEMMFLATADAGGGCDSTFRAGPAGFVRVLDDEHLSWPEFKGNGVMASLGNITGNGHVGILFVDFQDVIGLHVNGTAEIVEDPGDQGDVPPGLRAQVWVVARVQEAYIHCAKHIPRMMRVPRQRGRDAAAEQPKKSDYFVPAPARLQPVAPAGGQAIGTCDAAPVTGSDPRGAITGDAAA</sequence>
<name>A0A285IMA7_9ACTN</name>
<dbReference type="Pfam" id="PF01243">
    <property type="entry name" value="PNPOx_N"/>
    <property type="match status" value="1"/>
</dbReference>
<accession>A0A285IMA7</accession>
<feature type="domain" description="Pyridoxamine 5'-phosphate oxidase N-terminal" evidence="2">
    <location>
        <begin position="31"/>
        <end position="147"/>
    </location>
</feature>
<evidence type="ECO:0000313" key="4">
    <source>
        <dbReference type="Proteomes" id="UP000219612"/>
    </source>
</evidence>
<dbReference type="InterPro" id="IPR012349">
    <property type="entry name" value="Split_barrel_FMN-bd"/>
</dbReference>
<dbReference type="Proteomes" id="UP000219612">
    <property type="component" value="Unassembled WGS sequence"/>
</dbReference>
<dbReference type="PANTHER" id="PTHR42815:SF2">
    <property type="entry name" value="FAD-BINDING, PUTATIVE (AFU_ORTHOLOGUE AFUA_6G07600)-RELATED"/>
    <property type="match status" value="1"/>
</dbReference>
<dbReference type="OrthoDB" id="9786134at2"/>
<keyword evidence="4" id="KW-1185">Reference proteome</keyword>
<dbReference type="PANTHER" id="PTHR42815">
    <property type="entry name" value="FAD-BINDING, PUTATIVE (AFU_ORTHOLOGUE AFUA_6G07600)-RELATED"/>
    <property type="match status" value="1"/>
</dbReference>
<evidence type="ECO:0000259" key="2">
    <source>
        <dbReference type="Pfam" id="PF01243"/>
    </source>
</evidence>
<evidence type="ECO:0000313" key="3">
    <source>
        <dbReference type="EMBL" id="SNY49074.1"/>
    </source>
</evidence>
<dbReference type="Gene3D" id="2.30.110.10">
    <property type="entry name" value="Electron Transport, Fmn-binding Protein, Chain A"/>
    <property type="match status" value="1"/>
</dbReference>
<organism evidence="3 4">
    <name type="scientific">Paractinoplanes atraurantiacus</name>
    <dbReference type="NCBI Taxonomy" id="1036182"/>
    <lineage>
        <taxon>Bacteria</taxon>
        <taxon>Bacillati</taxon>
        <taxon>Actinomycetota</taxon>
        <taxon>Actinomycetes</taxon>
        <taxon>Micromonosporales</taxon>
        <taxon>Micromonosporaceae</taxon>
        <taxon>Paractinoplanes</taxon>
    </lineage>
</organism>
<proteinExistence type="predicted"/>
<dbReference type="InterPro" id="IPR011576">
    <property type="entry name" value="Pyridox_Oxase_N"/>
</dbReference>
<dbReference type="EMBL" id="OBDY01000009">
    <property type="protein sequence ID" value="SNY49074.1"/>
    <property type="molecule type" value="Genomic_DNA"/>
</dbReference>
<protein>
    <recommendedName>
        <fullName evidence="2">Pyridoxamine 5'-phosphate oxidase N-terminal domain-containing protein</fullName>
    </recommendedName>
</protein>
<dbReference type="AlphaFoldDB" id="A0A285IMA7"/>
<evidence type="ECO:0000256" key="1">
    <source>
        <dbReference type="SAM" id="MobiDB-lite"/>
    </source>
</evidence>
<dbReference type="SUPFAM" id="SSF50475">
    <property type="entry name" value="FMN-binding split barrel"/>
    <property type="match status" value="1"/>
</dbReference>